<keyword evidence="1" id="KW-0378">Hydrolase</keyword>
<evidence type="ECO:0000313" key="1">
    <source>
        <dbReference type="EMBL" id="EHN11404.1"/>
    </source>
</evidence>
<name>H0E4J8_9ACTN</name>
<dbReference type="Gene3D" id="1.10.150.240">
    <property type="entry name" value="Putative phosphatase, domain 2"/>
    <property type="match status" value="1"/>
</dbReference>
<reference evidence="1 2" key="1">
    <citation type="journal article" date="2013" name="Biodegradation">
        <title>Quantitative proteomic analysis of ibuprofen-degrading Patulibacter sp. strain I11.</title>
        <authorList>
            <person name="Almeida B."/>
            <person name="Kjeldal H."/>
            <person name="Lolas I."/>
            <person name="Knudsen A.D."/>
            <person name="Carvalho G."/>
            <person name="Nielsen K.L."/>
            <person name="Barreto Crespo M.T."/>
            <person name="Stensballe A."/>
            <person name="Nielsen J.L."/>
        </authorList>
    </citation>
    <scope>NUCLEOTIDE SEQUENCE [LARGE SCALE GENOMIC DNA]</scope>
    <source>
        <strain evidence="1 2">I11</strain>
    </source>
</reference>
<dbReference type="GO" id="GO:0004713">
    <property type="term" value="F:protein tyrosine kinase activity"/>
    <property type="evidence" value="ECO:0007669"/>
    <property type="project" value="TreeGrafter"/>
</dbReference>
<comment type="caution">
    <text evidence="1">The sequence shown here is derived from an EMBL/GenBank/DDBJ whole genome shotgun (WGS) entry which is preliminary data.</text>
</comment>
<dbReference type="InterPro" id="IPR023198">
    <property type="entry name" value="PGP-like_dom2"/>
</dbReference>
<dbReference type="SUPFAM" id="SSF56784">
    <property type="entry name" value="HAD-like"/>
    <property type="match status" value="1"/>
</dbReference>
<dbReference type="PANTHER" id="PTHR43434">
    <property type="entry name" value="PHOSPHOGLYCOLATE PHOSPHATASE"/>
    <property type="match status" value="1"/>
</dbReference>
<dbReference type="Proteomes" id="UP000005143">
    <property type="component" value="Unassembled WGS sequence"/>
</dbReference>
<dbReference type="InterPro" id="IPR041492">
    <property type="entry name" value="HAD_2"/>
</dbReference>
<dbReference type="InterPro" id="IPR023214">
    <property type="entry name" value="HAD_sf"/>
</dbReference>
<protein>
    <submittedName>
        <fullName evidence="1">Putative haloacid dehalogenase-like hydrolase family protein</fullName>
        <ecNumber evidence="1">3.1.3.18</ecNumber>
    </submittedName>
</protein>
<dbReference type="PANTHER" id="PTHR43434:SF20">
    <property type="entry name" value="5'-NUCLEOTIDASE"/>
    <property type="match status" value="1"/>
</dbReference>
<dbReference type="EC" id="3.1.3.18" evidence="1"/>
<dbReference type="Pfam" id="PF13419">
    <property type="entry name" value="HAD_2"/>
    <property type="match status" value="1"/>
</dbReference>
<sequence>MSRVRTAPLACLDLDGTLVDSRGPFAAAMRGALREQGLPDREPAALHRFLGPPLEETAAAIVADAVAAGLVPAADAPAAAEALLGGYRRRYVAEGIPATVAVPGVPAALDRLRDAGWRFALVTSKIRPAAVGVLEATGLGAWIDVVHAPSPDERHVPKARSLRAALAEHGDDAALAAVMVGDRHHDVDAARACAIPAVGVTWAGGSDHELTAAGARAVVATPMALPETLAVALAR</sequence>
<dbReference type="RefSeq" id="WP_007573367.1">
    <property type="nucleotide sequence ID" value="NZ_AGUD01000107.1"/>
</dbReference>
<dbReference type="AlphaFoldDB" id="H0E4J8"/>
<dbReference type="GO" id="GO:0005829">
    <property type="term" value="C:cytosol"/>
    <property type="evidence" value="ECO:0007669"/>
    <property type="project" value="TreeGrafter"/>
</dbReference>
<organism evidence="1 2">
    <name type="scientific">Patulibacter medicamentivorans</name>
    <dbReference type="NCBI Taxonomy" id="1097667"/>
    <lineage>
        <taxon>Bacteria</taxon>
        <taxon>Bacillati</taxon>
        <taxon>Actinomycetota</taxon>
        <taxon>Thermoleophilia</taxon>
        <taxon>Solirubrobacterales</taxon>
        <taxon>Patulibacteraceae</taxon>
        <taxon>Patulibacter</taxon>
    </lineage>
</organism>
<dbReference type="InterPro" id="IPR036412">
    <property type="entry name" value="HAD-like_sf"/>
</dbReference>
<dbReference type="Gene3D" id="3.40.50.1000">
    <property type="entry name" value="HAD superfamily/HAD-like"/>
    <property type="match status" value="1"/>
</dbReference>
<gene>
    <name evidence="1" type="ORF">PAI11_17290</name>
</gene>
<keyword evidence="2" id="KW-1185">Reference proteome</keyword>
<dbReference type="GO" id="GO:0008967">
    <property type="term" value="F:phosphoglycolate phosphatase activity"/>
    <property type="evidence" value="ECO:0007669"/>
    <property type="project" value="UniProtKB-EC"/>
</dbReference>
<dbReference type="InterPro" id="IPR050155">
    <property type="entry name" value="HAD-like_hydrolase_sf"/>
</dbReference>
<proteinExistence type="predicted"/>
<dbReference type="EMBL" id="AGUD01000107">
    <property type="protein sequence ID" value="EHN11404.1"/>
    <property type="molecule type" value="Genomic_DNA"/>
</dbReference>
<evidence type="ECO:0000313" key="2">
    <source>
        <dbReference type="Proteomes" id="UP000005143"/>
    </source>
</evidence>
<accession>H0E4J8</accession>